<proteinExistence type="predicted"/>
<sequence>MTQSPSLFQPIYRLMQASREPSLAVTVGLNDNDAYYVWADFQSHVEQLTSRLRGVPQQKWAICTQDSYWFAVAFMAACHAQKHIILPGNLQSGALLELSDHFEALLHDEVIDINAFAEPLLQSSISLPFSDAKQKTAYPFELLGDTPITLFTSGSSGAPKAIEKTLVLLDTELAQLEQTWGQELSGAIIASTVSHQHIYGLLFRVLWPLAAGRAFYPYDWQYPEQMQQHASPNTVLASSPALLKRVTKGEVKSNYRAIFSSGGPLAFDAARTCFEQYNQWPREVLGSTETGGISHRQQVSNTTPWQAFDAIKIELNAEGCLRILSPLVDSQSWYQTADQCELLNSQQFVLKGRADRVVKIEEKRISLTEIERRLNQLDEVAESAVIALQTEQRLITAAAITLTTDGLAKLTQLGKGKFWLYLRSELHQWIEPVGIPRRFKVVDEIPLNTQGKRLISNIETLFSVPTLTSAPSKDKQNEA</sequence>
<protein>
    <submittedName>
        <fullName evidence="2">AMP-binding protein</fullName>
    </submittedName>
</protein>
<dbReference type="InterPro" id="IPR000873">
    <property type="entry name" value="AMP-dep_synth/lig_dom"/>
</dbReference>
<dbReference type="SUPFAM" id="SSF56801">
    <property type="entry name" value="Acetyl-CoA synthetase-like"/>
    <property type="match status" value="1"/>
</dbReference>
<dbReference type="Pfam" id="PF00501">
    <property type="entry name" value="AMP-binding"/>
    <property type="match status" value="1"/>
</dbReference>
<evidence type="ECO:0000313" key="3">
    <source>
        <dbReference type="Proteomes" id="UP000348942"/>
    </source>
</evidence>
<accession>A0A5Q0TIE9</accession>
<dbReference type="InterPro" id="IPR045851">
    <property type="entry name" value="AMP-bd_C_sf"/>
</dbReference>
<dbReference type="PANTHER" id="PTHR45398:SF1">
    <property type="entry name" value="ENZYME, PUTATIVE (JCVI)-RELATED"/>
    <property type="match status" value="1"/>
</dbReference>
<dbReference type="EMBL" id="CP045699">
    <property type="protein sequence ID" value="QGA65695.1"/>
    <property type="molecule type" value="Genomic_DNA"/>
</dbReference>
<organism evidence="2 3">
    <name type="scientific">Vibrio algicola</name>
    <dbReference type="NCBI Taxonomy" id="2662262"/>
    <lineage>
        <taxon>Bacteria</taxon>
        <taxon>Pseudomonadati</taxon>
        <taxon>Pseudomonadota</taxon>
        <taxon>Gammaproteobacteria</taxon>
        <taxon>Vibrionales</taxon>
        <taxon>Vibrionaceae</taxon>
        <taxon>Vibrio</taxon>
    </lineage>
</organism>
<dbReference type="AlphaFoldDB" id="A0A5Q0TIE9"/>
<evidence type="ECO:0000259" key="1">
    <source>
        <dbReference type="Pfam" id="PF00501"/>
    </source>
</evidence>
<keyword evidence="3" id="KW-1185">Reference proteome</keyword>
<gene>
    <name evidence="2" type="ORF">GFB47_09935</name>
</gene>
<dbReference type="Gene3D" id="3.30.300.30">
    <property type="match status" value="1"/>
</dbReference>
<dbReference type="InterPro" id="IPR042099">
    <property type="entry name" value="ANL_N_sf"/>
</dbReference>
<feature type="domain" description="AMP-dependent synthetase/ligase" evidence="1">
    <location>
        <begin position="19"/>
        <end position="296"/>
    </location>
</feature>
<reference evidence="2 3" key="1">
    <citation type="submission" date="2019-10" db="EMBL/GenBank/DDBJ databases">
        <title>Vibrio sp. nov., isolated from Coralline algae surface.</title>
        <authorList>
            <person name="Geng Y."/>
            <person name="Zhang X."/>
        </authorList>
    </citation>
    <scope>NUCLEOTIDE SEQUENCE [LARGE SCALE GENOMIC DNA]</scope>
    <source>
        <strain evidence="2 3">SM1977</strain>
    </source>
</reference>
<dbReference type="Proteomes" id="UP000348942">
    <property type="component" value="Chromosome 1"/>
</dbReference>
<dbReference type="PANTHER" id="PTHR45398">
    <property type="match status" value="1"/>
</dbReference>
<name>A0A5Q0TIE9_9VIBR</name>
<dbReference type="RefSeq" id="WP_153447841.1">
    <property type="nucleotide sequence ID" value="NZ_CP045699.1"/>
</dbReference>
<evidence type="ECO:0000313" key="2">
    <source>
        <dbReference type="EMBL" id="QGA65695.1"/>
    </source>
</evidence>
<dbReference type="Gene3D" id="3.40.50.12780">
    <property type="entry name" value="N-terminal domain of ligase-like"/>
    <property type="match status" value="1"/>
</dbReference>